<evidence type="ECO:0000256" key="2">
    <source>
        <dbReference type="SAM" id="MobiDB-lite"/>
    </source>
</evidence>
<keyword evidence="4" id="KW-1185">Reference proteome</keyword>
<organism evidence="3 4">
    <name type="scientific">Trichinella papuae</name>
    <dbReference type="NCBI Taxonomy" id="268474"/>
    <lineage>
        <taxon>Eukaryota</taxon>
        <taxon>Metazoa</taxon>
        <taxon>Ecdysozoa</taxon>
        <taxon>Nematoda</taxon>
        <taxon>Enoplea</taxon>
        <taxon>Dorylaimia</taxon>
        <taxon>Trichinellida</taxon>
        <taxon>Trichinellidae</taxon>
        <taxon>Trichinella</taxon>
    </lineage>
</organism>
<feature type="region of interest" description="Disordered" evidence="2">
    <location>
        <begin position="1"/>
        <end position="27"/>
    </location>
</feature>
<evidence type="ECO:0000256" key="1">
    <source>
        <dbReference type="SAM" id="Coils"/>
    </source>
</evidence>
<protein>
    <submittedName>
        <fullName evidence="3">Uncharacterized protein</fullName>
    </submittedName>
</protein>
<dbReference type="EMBL" id="JYDO01000001">
    <property type="protein sequence ID" value="KRZ80954.1"/>
    <property type="molecule type" value="Genomic_DNA"/>
</dbReference>
<name>A0A0V1NAC7_9BILA</name>
<dbReference type="OrthoDB" id="10392772at2759"/>
<proteinExistence type="predicted"/>
<dbReference type="AlphaFoldDB" id="A0A0V1NAC7"/>
<evidence type="ECO:0000313" key="3">
    <source>
        <dbReference type="EMBL" id="KRZ80954.1"/>
    </source>
</evidence>
<gene>
    <name evidence="3" type="ORF">T10_12590</name>
</gene>
<feature type="coiled-coil region" evidence="1">
    <location>
        <begin position="74"/>
        <end position="107"/>
    </location>
</feature>
<dbReference type="Proteomes" id="UP000054843">
    <property type="component" value="Unassembled WGS sequence"/>
</dbReference>
<evidence type="ECO:0000313" key="4">
    <source>
        <dbReference type="Proteomes" id="UP000054843"/>
    </source>
</evidence>
<comment type="caution">
    <text evidence="3">The sequence shown here is derived from an EMBL/GenBank/DDBJ whole genome shotgun (WGS) entry which is preliminary data.</text>
</comment>
<accession>A0A0V1NAC7</accession>
<keyword evidence="1" id="KW-0175">Coiled coil</keyword>
<feature type="compositionally biased region" description="Pro residues" evidence="2">
    <location>
        <begin position="8"/>
        <end position="17"/>
    </location>
</feature>
<reference evidence="3 4" key="1">
    <citation type="submission" date="2015-01" db="EMBL/GenBank/DDBJ databases">
        <title>Evolution of Trichinella species and genotypes.</title>
        <authorList>
            <person name="Korhonen P.K."/>
            <person name="Edoardo P."/>
            <person name="Giuseppe L.R."/>
            <person name="Gasser R.B."/>
        </authorList>
    </citation>
    <scope>NUCLEOTIDE SEQUENCE [LARGE SCALE GENOMIC DNA]</scope>
    <source>
        <strain evidence="3">ISS1980</strain>
    </source>
</reference>
<sequence>MNPSSSPSAPPTPPNPPSDEKSTKANPLLKMVKTGVSTVRKQIEKSTALVEKKVQIEVVAQDVMDFLRSFASLESETEADMKKLAKEEERQRKKAEFEAKKKEMLQKAIVHHRIIVAEPIQENLTNSSASVAPSPHVEKPSSLKELIAACSFASAAARNGVSSSSALSEINLDNLLATLIEMRKDIAEIEHDAVKLANYLDKNNLWEKVSSENSFYNWIVIQKNLENVGTSPSPAKKSKAQVKFENTVVSRQYFSGKNFNSHSSSDSSSDLEK</sequence>